<gene>
    <name evidence="2" type="ORF">FHS94_001316</name>
</gene>
<feature type="region of interest" description="Disordered" evidence="1">
    <location>
        <begin position="77"/>
        <end position="105"/>
    </location>
</feature>
<name>A0A7W9ETU1_9SPHN</name>
<keyword evidence="3" id="KW-1185">Reference proteome</keyword>
<dbReference type="EMBL" id="JACIJK010000003">
    <property type="protein sequence ID" value="MBB5714485.1"/>
    <property type="molecule type" value="Genomic_DNA"/>
</dbReference>
<dbReference type="Proteomes" id="UP000546200">
    <property type="component" value="Unassembled WGS sequence"/>
</dbReference>
<evidence type="ECO:0000313" key="2">
    <source>
        <dbReference type="EMBL" id="MBB5714485.1"/>
    </source>
</evidence>
<comment type="caution">
    <text evidence="2">The sequence shown here is derived from an EMBL/GenBank/DDBJ whole genome shotgun (WGS) entry which is preliminary data.</text>
</comment>
<evidence type="ECO:0000313" key="3">
    <source>
        <dbReference type="Proteomes" id="UP000546200"/>
    </source>
</evidence>
<protein>
    <submittedName>
        <fullName evidence="2">Uncharacterized protein</fullName>
    </submittedName>
</protein>
<sequence>MLTPRPGDVGFGKLPVVVRQGDAGWRVQYGVASQRRLAQVAKAADGVVEIVEQWHAGKLELTPYACSVGGAEPAPDDGLGAATPLLRGCPQDPRGHIDPGRDRGRAMNDEQCIDLGIRQRRPGAILEPLGLCVADDVYGV</sequence>
<proteinExistence type="predicted"/>
<accession>A0A7W9ETU1</accession>
<reference evidence="2 3" key="1">
    <citation type="submission" date="2020-08" db="EMBL/GenBank/DDBJ databases">
        <title>Genomic Encyclopedia of Type Strains, Phase IV (KMG-IV): sequencing the most valuable type-strain genomes for metagenomic binning, comparative biology and taxonomic classification.</title>
        <authorList>
            <person name="Goeker M."/>
        </authorList>
    </citation>
    <scope>NUCLEOTIDE SEQUENCE [LARGE SCALE GENOMIC DNA]</scope>
    <source>
        <strain evidence="2 3">DSM 100044</strain>
    </source>
</reference>
<dbReference type="AlphaFoldDB" id="A0A7W9ETU1"/>
<evidence type="ECO:0000256" key="1">
    <source>
        <dbReference type="SAM" id="MobiDB-lite"/>
    </source>
</evidence>
<feature type="compositionally biased region" description="Basic and acidic residues" evidence="1">
    <location>
        <begin position="93"/>
        <end position="105"/>
    </location>
</feature>
<organism evidence="2 3">
    <name type="scientific">Sphingomonas aerophila</name>
    <dbReference type="NCBI Taxonomy" id="1344948"/>
    <lineage>
        <taxon>Bacteria</taxon>
        <taxon>Pseudomonadati</taxon>
        <taxon>Pseudomonadota</taxon>
        <taxon>Alphaproteobacteria</taxon>
        <taxon>Sphingomonadales</taxon>
        <taxon>Sphingomonadaceae</taxon>
        <taxon>Sphingomonas</taxon>
    </lineage>
</organism>